<dbReference type="Proteomes" id="UP001141650">
    <property type="component" value="Unassembled WGS sequence"/>
</dbReference>
<dbReference type="InterPro" id="IPR021522">
    <property type="entry name" value="MctB"/>
</dbReference>
<dbReference type="EMBL" id="MVHD01000025">
    <property type="protein sequence ID" value="OQZ89935.1"/>
    <property type="molecule type" value="Genomic_DNA"/>
</dbReference>
<dbReference type="GO" id="GO:0016020">
    <property type="term" value="C:membrane"/>
    <property type="evidence" value="ECO:0007669"/>
    <property type="project" value="InterPro"/>
</dbReference>
<dbReference type="Proteomes" id="UP000192319">
    <property type="component" value="Unassembled WGS sequence"/>
</dbReference>
<gene>
    <name evidence="2" type="ORF">BST11_15260</name>
    <name evidence="1" type="ORF">H7K38_14915</name>
</gene>
<proteinExistence type="predicted"/>
<evidence type="ECO:0000313" key="3">
    <source>
        <dbReference type="Proteomes" id="UP000192319"/>
    </source>
</evidence>
<dbReference type="RefSeq" id="WP_083138758.1">
    <property type="nucleotide sequence ID" value="NZ_JACKVH010000014.1"/>
</dbReference>
<evidence type="ECO:0000313" key="1">
    <source>
        <dbReference type="EMBL" id="MCV7379938.1"/>
    </source>
</evidence>
<sequence>MISLRQHALSLAAVFLALAVGVVLGSGFLSDSLLSSLRAEKRDLYTQISGLNDQKNVLNQKLAAANNFDNQLAGRIVHDALGGKSVVVFRTPDAKDDDVAAVTKFIGQAGGTVSGTVSLTQEFVDANSAEKLRTVVNSSVLPAGQQLSTKLVDQGSQAGDLLGIALLISADPALPPVGDPERDTVLASLRETGFITYQPADHVAAANAALVVTGGALPQDAGNQGVSVARFSAALAPHGSGTLLAGRDGSATGGAAVAVTRADPGMSSAISTVDDVDAAPGRITAVLGLHDLINGGHVGQYGTGHGASSITVPQ</sequence>
<accession>A0AA41XQB2</accession>
<dbReference type="Pfam" id="PF11382">
    <property type="entry name" value="MctB"/>
    <property type="match status" value="1"/>
</dbReference>
<dbReference type="AlphaFoldDB" id="A0AA41XQB2"/>
<dbReference type="EMBL" id="JACKVH010000014">
    <property type="protein sequence ID" value="MCV7379938.1"/>
    <property type="molecule type" value="Genomic_DNA"/>
</dbReference>
<dbReference type="GO" id="GO:0055070">
    <property type="term" value="P:copper ion homeostasis"/>
    <property type="evidence" value="ECO:0007669"/>
    <property type="project" value="InterPro"/>
</dbReference>
<reference evidence="1" key="3">
    <citation type="journal article" date="2022" name="BMC Genomics">
        <title>Comparative genome analysis of mycobacteria focusing on tRNA and non-coding RNA.</title>
        <authorList>
            <person name="Behra P.R.K."/>
            <person name="Pettersson B.M.F."/>
            <person name="Ramesh M."/>
            <person name="Das S."/>
            <person name="Dasgupta S."/>
            <person name="Kirsebom L.A."/>
        </authorList>
    </citation>
    <scope>NUCLEOTIDE SEQUENCE</scope>
    <source>
        <strain evidence="1">CCUG 55640</strain>
    </source>
</reference>
<reference evidence="2 3" key="1">
    <citation type="submission" date="2017-02" db="EMBL/GenBank/DDBJ databases">
        <title>The new phylogeny of genus Mycobacterium.</title>
        <authorList>
            <person name="Tortoli E."/>
            <person name="Trovato A."/>
            <person name="Cirillo D.M."/>
        </authorList>
    </citation>
    <scope>NUCLEOTIDE SEQUENCE [LARGE SCALE GENOMIC DNA]</scope>
    <source>
        <strain evidence="2 3">DSM 45230</strain>
    </source>
</reference>
<name>A0AA41XQB2_9MYCO</name>
<protein>
    <submittedName>
        <fullName evidence="2">Channel-forming protein</fullName>
    </submittedName>
    <submittedName>
        <fullName evidence="1">Copper transporter</fullName>
    </submittedName>
</protein>
<comment type="caution">
    <text evidence="1">The sequence shown here is derived from an EMBL/GenBank/DDBJ whole genome shotgun (WGS) entry which is preliminary data.</text>
</comment>
<evidence type="ECO:0000313" key="2">
    <source>
        <dbReference type="EMBL" id="OQZ89935.1"/>
    </source>
</evidence>
<reference evidence="1" key="2">
    <citation type="submission" date="2020-07" db="EMBL/GenBank/DDBJ databases">
        <authorList>
            <person name="Pettersson B.M.F."/>
            <person name="Behra P.R.K."/>
            <person name="Ramesh M."/>
            <person name="Das S."/>
            <person name="Dasgupta S."/>
            <person name="Kirsebom L.A."/>
        </authorList>
    </citation>
    <scope>NUCLEOTIDE SEQUENCE</scope>
    <source>
        <strain evidence="1">CCUG 55640</strain>
    </source>
</reference>
<keyword evidence="3" id="KW-1185">Reference proteome</keyword>
<evidence type="ECO:0000313" key="4">
    <source>
        <dbReference type="Proteomes" id="UP001141650"/>
    </source>
</evidence>
<organism evidence="1 4">
    <name type="scientific">Mycobacterium alsense</name>
    <dbReference type="NCBI Taxonomy" id="324058"/>
    <lineage>
        <taxon>Bacteria</taxon>
        <taxon>Bacillati</taxon>
        <taxon>Actinomycetota</taxon>
        <taxon>Actinomycetes</taxon>
        <taxon>Mycobacteriales</taxon>
        <taxon>Mycobacteriaceae</taxon>
        <taxon>Mycobacterium</taxon>
    </lineage>
</organism>